<gene>
    <name evidence="1" type="ORF">E8E12_000385</name>
</gene>
<comment type="caution">
    <text evidence="1">The sequence shown here is derived from an EMBL/GenBank/DDBJ whole genome shotgun (WGS) entry which is preliminary data.</text>
</comment>
<organism evidence="1 2">
    <name type="scientific">Didymella heteroderae</name>
    <dbReference type="NCBI Taxonomy" id="1769908"/>
    <lineage>
        <taxon>Eukaryota</taxon>
        <taxon>Fungi</taxon>
        <taxon>Dikarya</taxon>
        <taxon>Ascomycota</taxon>
        <taxon>Pezizomycotina</taxon>
        <taxon>Dothideomycetes</taxon>
        <taxon>Pleosporomycetidae</taxon>
        <taxon>Pleosporales</taxon>
        <taxon>Pleosporineae</taxon>
        <taxon>Didymellaceae</taxon>
        <taxon>Didymella</taxon>
    </lineage>
</organism>
<protein>
    <recommendedName>
        <fullName evidence="3">Alpha-galactosidase A</fullName>
    </recommendedName>
</protein>
<accession>A0A9P4WFC5</accession>
<proteinExistence type="predicted"/>
<name>A0A9P4WFC5_9PLEO</name>
<dbReference type="OrthoDB" id="2687876at2759"/>
<dbReference type="AlphaFoldDB" id="A0A9P4WFC5"/>
<keyword evidence="2" id="KW-1185">Reference proteome</keyword>
<sequence length="269" mass="30052">MLQASVDLEGVSEFRILFDSTSVRYITIDPGLYSVQEMCFGPSLIALLPPLPPGRWNQARVRRDPTSGRVGFTDVLDTPLPEIGSLWHPVRIDHLDLQYGRKLRSNVYEATSDRFASAVVAKFARFPWEVPQLDAETMIYERIEGLQIGPRFLGHLTEEGRTIGFVMAFVIGCRHATLDDLDICQTALVRLHRLGIKHGDINKHNFLIHQGTATLIDFDNASENTPPGDLDDELHRLQESLSDSSGRGGRWVEVATGTSESLRDHLGHA</sequence>
<evidence type="ECO:0000313" key="1">
    <source>
        <dbReference type="EMBL" id="KAF3028312.1"/>
    </source>
</evidence>
<dbReference type="Proteomes" id="UP000758155">
    <property type="component" value="Unassembled WGS sequence"/>
</dbReference>
<evidence type="ECO:0000313" key="2">
    <source>
        <dbReference type="Proteomes" id="UP000758155"/>
    </source>
</evidence>
<dbReference type="Gene3D" id="1.10.510.10">
    <property type="entry name" value="Transferase(Phosphotransferase) domain 1"/>
    <property type="match status" value="1"/>
</dbReference>
<dbReference type="EMBL" id="SWKV01000328">
    <property type="protein sequence ID" value="KAF3028312.1"/>
    <property type="molecule type" value="Genomic_DNA"/>
</dbReference>
<reference evidence="1" key="1">
    <citation type="submission" date="2019-04" db="EMBL/GenBank/DDBJ databases">
        <title>Sequencing of skin fungus with MAO and IRED activity.</title>
        <authorList>
            <person name="Marsaioli A.J."/>
            <person name="Bonatto J.M.C."/>
            <person name="Reis Junior O."/>
        </authorList>
    </citation>
    <scope>NUCLEOTIDE SEQUENCE</scope>
    <source>
        <strain evidence="1">28M1</strain>
    </source>
</reference>
<dbReference type="InterPro" id="IPR011009">
    <property type="entry name" value="Kinase-like_dom_sf"/>
</dbReference>
<evidence type="ECO:0008006" key="3">
    <source>
        <dbReference type="Google" id="ProtNLM"/>
    </source>
</evidence>
<dbReference type="SUPFAM" id="SSF56112">
    <property type="entry name" value="Protein kinase-like (PK-like)"/>
    <property type="match status" value="1"/>
</dbReference>
<dbReference type="Pfam" id="PF06293">
    <property type="entry name" value="Kdo"/>
    <property type="match status" value="1"/>
</dbReference>